<evidence type="ECO:0000256" key="6">
    <source>
        <dbReference type="ARBA" id="ARBA00022840"/>
    </source>
</evidence>
<dbReference type="Gene3D" id="2.40.50.100">
    <property type="match status" value="1"/>
</dbReference>
<protein>
    <recommendedName>
        <fullName evidence="11">A-type ATP synthase subunit A</fullName>
        <ecNumber evidence="11">7.1.2.2</ecNumber>
    </recommendedName>
</protein>
<feature type="domain" description="AAA+ ATPase" evidence="12">
    <location>
        <begin position="224"/>
        <end position="412"/>
    </location>
</feature>
<accession>A0A075FTF6</accession>
<dbReference type="FunFam" id="2.40.50.100:FF:000008">
    <property type="entry name" value="V-type proton ATPase catalytic subunit A"/>
    <property type="match status" value="1"/>
</dbReference>
<keyword evidence="6 11" id="KW-0067">ATP-binding</keyword>
<evidence type="ECO:0000256" key="10">
    <source>
        <dbReference type="ARBA" id="ARBA00023310"/>
    </source>
</evidence>
<evidence type="ECO:0000256" key="9">
    <source>
        <dbReference type="ARBA" id="ARBA00023136"/>
    </source>
</evidence>
<dbReference type="Pfam" id="PF16886">
    <property type="entry name" value="ATP-synt_ab_Xtn"/>
    <property type="match status" value="1"/>
</dbReference>
<dbReference type="HAMAP" id="MF_00309">
    <property type="entry name" value="ATP_synth_A_arch"/>
    <property type="match status" value="1"/>
</dbReference>
<feature type="binding site" evidence="11">
    <location>
        <begin position="232"/>
        <end position="239"/>
    </location>
    <ligand>
        <name>ATP</name>
        <dbReference type="ChEBI" id="CHEBI:30616"/>
    </ligand>
</feature>
<dbReference type="SMART" id="SM00382">
    <property type="entry name" value="AAA"/>
    <property type="match status" value="1"/>
</dbReference>
<dbReference type="InterPro" id="IPR031686">
    <property type="entry name" value="ATP-synth_a_Xtn"/>
</dbReference>
<dbReference type="InterPro" id="IPR023366">
    <property type="entry name" value="ATP_synth_asu-like_sf"/>
</dbReference>
<evidence type="ECO:0000313" key="13">
    <source>
        <dbReference type="EMBL" id="AIE94925.1"/>
    </source>
</evidence>
<dbReference type="InterPro" id="IPR000194">
    <property type="entry name" value="ATPase_F1/V1/A1_a/bsu_nucl-bd"/>
</dbReference>
<dbReference type="CDD" id="cd01134">
    <property type="entry name" value="V_A-ATPase_A"/>
    <property type="match status" value="1"/>
</dbReference>
<dbReference type="CDD" id="cd18111">
    <property type="entry name" value="ATP-synt_V_A-type_alpha_C"/>
    <property type="match status" value="1"/>
</dbReference>
<comment type="function">
    <text evidence="11">Component of the A-type ATP synthase that produces ATP from ADP in the presence of a proton gradient across the membrane. The A chain is the catalytic subunit.</text>
</comment>
<dbReference type="InterPro" id="IPR027417">
    <property type="entry name" value="P-loop_NTPase"/>
</dbReference>
<reference evidence="13" key="1">
    <citation type="journal article" date="2014" name="Genome Biol. Evol.">
        <title>Pangenome evidence for extensive interdomain horizontal transfer affecting lineage core and shell genes in uncultured planktonic thaumarchaeota and euryarchaeota.</title>
        <authorList>
            <person name="Deschamps P."/>
            <person name="Zivanovic Y."/>
            <person name="Moreira D."/>
            <person name="Rodriguez-Valera F."/>
            <person name="Lopez-Garcia P."/>
        </authorList>
    </citation>
    <scope>NUCLEOTIDE SEQUENCE</scope>
</reference>
<dbReference type="GO" id="GO:0042777">
    <property type="term" value="P:proton motive force-driven plasma membrane ATP synthesis"/>
    <property type="evidence" value="ECO:0007669"/>
    <property type="project" value="UniProtKB-UniRule"/>
</dbReference>
<dbReference type="Gene3D" id="3.40.50.300">
    <property type="entry name" value="P-loop containing nucleotide triphosphate hydrolases"/>
    <property type="match status" value="1"/>
</dbReference>
<dbReference type="SUPFAM" id="SSF47917">
    <property type="entry name" value="C-terminal domain of alpha and beta subunits of F1 ATP synthase"/>
    <property type="match status" value="1"/>
</dbReference>
<dbReference type="FunFam" id="2.40.30.20:FF:000002">
    <property type="entry name" value="V-type proton ATPase catalytic subunit A"/>
    <property type="match status" value="1"/>
</dbReference>
<name>A0A075FTF6_9ARCH</name>
<proteinExistence type="inferred from homology"/>
<evidence type="ECO:0000256" key="8">
    <source>
        <dbReference type="ARBA" id="ARBA00023065"/>
    </source>
</evidence>
<evidence type="ECO:0000256" key="1">
    <source>
        <dbReference type="ARBA" id="ARBA00008936"/>
    </source>
</evidence>
<dbReference type="InterPro" id="IPR024034">
    <property type="entry name" value="ATPase_F1/V1_b/a_C"/>
</dbReference>
<dbReference type="InterPro" id="IPR004100">
    <property type="entry name" value="ATPase_F1/V1/A1_a/bsu_N"/>
</dbReference>
<keyword evidence="9 11" id="KW-0472">Membrane</keyword>
<comment type="similarity">
    <text evidence="1 11">Belongs to the ATPase alpha/beta chains family.</text>
</comment>
<dbReference type="PANTHER" id="PTHR43607:SF1">
    <property type="entry name" value="H(+)-TRANSPORTING TWO-SECTOR ATPASE"/>
    <property type="match status" value="1"/>
</dbReference>
<dbReference type="Gene3D" id="1.10.1140.10">
    <property type="entry name" value="Bovine Mitochondrial F1-atpase, Atp Synthase Beta Chain, Chain D, domain 3"/>
    <property type="match status" value="1"/>
</dbReference>
<dbReference type="Pfam" id="PF02874">
    <property type="entry name" value="ATP-synt_ab_N"/>
    <property type="match status" value="1"/>
</dbReference>
<dbReference type="GO" id="GO:0005524">
    <property type="term" value="F:ATP binding"/>
    <property type="evidence" value="ECO:0007669"/>
    <property type="project" value="UniProtKB-UniRule"/>
</dbReference>
<dbReference type="Pfam" id="PF00006">
    <property type="entry name" value="ATP-synt_ab"/>
    <property type="match status" value="1"/>
</dbReference>
<evidence type="ECO:0000256" key="11">
    <source>
        <dbReference type="HAMAP-Rule" id="MF_00309"/>
    </source>
</evidence>
<keyword evidence="4 11" id="KW-0547">Nucleotide-binding</keyword>
<dbReference type="GO" id="GO:0016787">
    <property type="term" value="F:hydrolase activity"/>
    <property type="evidence" value="ECO:0007669"/>
    <property type="project" value="UniProtKB-KW"/>
</dbReference>
<keyword evidence="2 11" id="KW-0813">Transport</keyword>
<keyword evidence="13" id="KW-0378">Hydrolase</keyword>
<dbReference type="SUPFAM" id="SSF52540">
    <property type="entry name" value="P-loop containing nucleoside triphosphate hydrolases"/>
    <property type="match status" value="1"/>
</dbReference>
<dbReference type="GO" id="GO:0046933">
    <property type="term" value="F:proton-transporting ATP synthase activity, rotational mechanism"/>
    <property type="evidence" value="ECO:0007669"/>
    <property type="project" value="UniProtKB-UniRule"/>
</dbReference>
<dbReference type="EMBL" id="KF900434">
    <property type="protein sequence ID" value="AIE94925.1"/>
    <property type="molecule type" value="Genomic_DNA"/>
</dbReference>
<dbReference type="InterPro" id="IPR020003">
    <property type="entry name" value="ATPase_a/bsu_AS"/>
</dbReference>
<dbReference type="InterPro" id="IPR022878">
    <property type="entry name" value="V-ATPase_asu"/>
</dbReference>
<keyword evidence="7 11" id="KW-1278">Translocase</keyword>
<evidence type="ECO:0000256" key="7">
    <source>
        <dbReference type="ARBA" id="ARBA00022967"/>
    </source>
</evidence>
<dbReference type="Pfam" id="PF22919">
    <property type="entry name" value="ATP-synt_VA_C"/>
    <property type="match status" value="1"/>
</dbReference>
<keyword evidence="10 11" id="KW-0066">ATP synthesis</keyword>
<keyword evidence="3 11" id="KW-1003">Cell membrane</keyword>
<dbReference type="InterPro" id="IPR055190">
    <property type="entry name" value="ATP-synt_VA_C"/>
</dbReference>
<gene>
    <name evidence="13" type="primary">ATPVA</name>
    <name evidence="11" type="synonym">atpA</name>
    <name evidence="13" type="synonym">ntpA</name>
</gene>
<comment type="subunit">
    <text evidence="11">Has multiple subunits with at least A(3), B(3), C, D, E, F, H, I and proteolipid K(x).</text>
</comment>
<dbReference type="SUPFAM" id="SSF50615">
    <property type="entry name" value="N-terminal domain of alpha and beta subunits of F1 ATP synthase"/>
    <property type="match status" value="1"/>
</dbReference>
<sequence>MVAQGKIVWISGPAVKADGMADAKMYETVSVGEAKLIGEVIRLTGDVAFIQVYESTSGLKPGEPVVGTGNPLSVLLGPGIIGQIYDGIQRPLKDLAAQSGSFIGRGITTTPVDMTKEYHFVPTVAVGDEIQAGSIIGTVPETSLIEHKILVPPDHKGGKITNIVAEGDYALETEIATIEGSDVPLKMYHKWPVRQPRPYLKRYDPTVPLLTGQRVIDTFFPLAKGGTGSIPGAFGTGKTVTLHQIAKWADSQVVVYIGCGERGNEMTEVLVEFPELKDPRTGKPLMDRTVLVANTSNMPVAAREASIYTGVTIAEYYRDMGYDVVLVADSTSRWAEALREMSGRLEEMPAEEGYPSYLASRLAEFYERAGRVQAQGSPERDGSVSLVGAVSPSGGDFTEPVTTHTMRFIKTFWALDASLAYSRHYPSINWMNSYSGYLADIAKWWSENISDQWLDIRSETYGILQREDTLKEIVKLLGPEALPDEEKLILEVARMIKIGILQQNSFDDVDTYCSPEKQFKLMKLQVDFYNKGQQALKDGASLADIRSMAVISSLLKARMDVKDDEMDKLDKLATDMVEQFKSVTGVKVQN</sequence>
<dbReference type="GO" id="GO:0046961">
    <property type="term" value="F:proton-transporting ATPase activity, rotational mechanism"/>
    <property type="evidence" value="ECO:0007669"/>
    <property type="project" value="InterPro"/>
</dbReference>
<evidence type="ECO:0000256" key="2">
    <source>
        <dbReference type="ARBA" id="ARBA00022448"/>
    </source>
</evidence>
<dbReference type="EC" id="7.1.2.2" evidence="11"/>
<organism evidence="13">
    <name type="scientific">uncultured marine thaumarchaeote AD1000_54_F06</name>
    <dbReference type="NCBI Taxonomy" id="1455925"/>
    <lineage>
        <taxon>Archaea</taxon>
        <taxon>Nitrososphaerota</taxon>
        <taxon>environmental samples</taxon>
    </lineage>
</organism>
<dbReference type="InterPro" id="IPR003593">
    <property type="entry name" value="AAA+_ATPase"/>
</dbReference>
<dbReference type="Gene3D" id="2.40.30.20">
    <property type="match status" value="1"/>
</dbReference>
<dbReference type="AlphaFoldDB" id="A0A075FTF6"/>
<evidence type="ECO:0000256" key="3">
    <source>
        <dbReference type="ARBA" id="ARBA00022475"/>
    </source>
</evidence>
<dbReference type="GO" id="GO:0005886">
    <property type="term" value="C:plasma membrane"/>
    <property type="evidence" value="ECO:0007669"/>
    <property type="project" value="UniProtKB-SubCell"/>
</dbReference>
<dbReference type="NCBIfam" id="NF003220">
    <property type="entry name" value="PRK04192.1"/>
    <property type="match status" value="1"/>
</dbReference>
<evidence type="ECO:0000256" key="5">
    <source>
        <dbReference type="ARBA" id="ARBA00022781"/>
    </source>
</evidence>
<keyword evidence="5 11" id="KW-0375">Hydrogen ion transport</keyword>
<evidence type="ECO:0000259" key="12">
    <source>
        <dbReference type="SMART" id="SM00382"/>
    </source>
</evidence>
<dbReference type="InterPro" id="IPR036121">
    <property type="entry name" value="ATPase_F1/V1/A1_a/bsu_N_sf"/>
</dbReference>
<dbReference type="PANTHER" id="PTHR43607">
    <property type="entry name" value="V-TYPE PROTON ATPASE CATALYTIC SUBUNIT A"/>
    <property type="match status" value="1"/>
</dbReference>
<comment type="catalytic activity">
    <reaction evidence="11">
        <text>ATP + H2O + 4 H(+)(in) = ADP + phosphate + 5 H(+)(out)</text>
        <dbReference type="Rhea" id="RHEA:57720"/>
        <dbReference type="ChEBI" id="CHEBI:15377"/>
        <dbReference type="ChEBI" id="CHEBI:15378"/>
        <dbReference type="ChEBI" id="CHEBI:30616"/>
        <dbReference type="ChEBI" id="CHEBI:43474"/>
        <dbReference type="ChEBI" id="CHEBI:456216"/>
        <dbReference type="EC" id="7.1.2.2"/>
    </reaction>
</comment>
<comment type="subcellular location">
    <subcellularLocation>
        <location evidence="11">Cell membrane</location>
        <topology evidence="11">Peripheral membrane protein</topology>
    </subcellularLocation>
</comment>
<dbReference type="PROSITE" id="PS00152">
    <property type="entry name" value="ATPASE_ALPHA_BETA"/>
    <property type="match status" value="1"/>
</dbReference>
<evidence type="ECO:0000256" key="4">
    <source>
        <dbReference type="ARBA" id="ARBA00022741"/>
    </source>
</evidence>
<keyword evidence="8 11" id="KW-0406">Ion transport</keyword>
<dbReference type="CDD" id="cd18119">
    <property type="entry name" value="ATP-synt_V_A-type_alpha_N"/>
    <property type="match status" value="1"/>
</dbReference>